<name>A0A4S3K2N8_9GAMM</name>
<dbReference type="AlphaFoldDB" id="A0A4S3K2N8"/>
<proteinExistence type="predicted"/>
<gene>
    <name evidence="1" type="ORF">DFR24_3294</name>
</gene>
<reference evidence="1 2" key="1">
    <citation type="submission" date="2019-03" db="EMBL/GenBank/DDBJ databases">
        <title>Genomic Encyclopedia of Type Strains, Phase IV (KMG-IV): sequencing the most valuable type-strain genomes for metagenomic binning, comparative biology and taxonomic classification.</title>
        <authorList>
            <person name="Goeker M."/>
        </authorList>
    </citation>
    <scope>NUCLEOTIDE SEQUENCE [LARGE SCALE GENOMIC DNA]</scope>
    <source>
        <strain evidence="1 2">DSM 26377</strain>
    </source>
</reference>
<dbReference type="Proteomes" id="UP000295341">
    <property type="component" value="Unassembled WGS sequence"/>
</dbReference>
<organism evidence="1 2">
    <name type="scientific">Panacagrimonas perspica</name>
    <dbReference type="NCBI Taxonomy" id="381431"/>
    <lineage>
        <taxon>Bacteria</taxon>
        <taxon>Pseudomonadati</taxon>
        <taxon>Pseudomonadota</taxon>
        <taxon>Gammaproteobacteria</taxon>
        <taxon>Nevskiales</taxon>
        <taxon>Nevskiaceae</taxon>
        <taxon>Panacagrimonas</taxon>
    </lineage>
</organism>
<evidence type="ECO:0000313" key="1">
    <source>
        <dbReference type="EMBL" id="TDU28914.1"/>
    </source>
</evidence>
<evidence type="ECO:0000313" key="2">
    <source>
        <dbReference type="Proteomes" id="UP000295341"/>
    </source>
</evidence>
<sequence length="191" mass="21646">MVTMSGTLKLKVGSIVQARNSNYRIERIIDPGQWVVFNLETHRTEMLEIGDLALLPGHAQRRNGRPDASKVSAEKWAKAEKTYDVIEALMRQSTRTVEDVEKVAEKLKMSVPTVYRRLRDARTLESPVAMMRKTRLENPTLGFDLLPEGKSPENLEQLVVYVARTMVRFRAVRFPRHHTGPAGARGLPSNP</sequence>
<accession>A0A4S3K2N8</accession>
<keyword evidence="2" id="KW-1185">Reference proteome</keyword>
<comment type="caution">
    <text evidence="1">The sequence shown here is derived from an EMBL/GenBank/DDBJ whole genome shotgun (WGS) entry which is preliminary data.</text>
</comment>
<protein>
    <submittedName>
        <fullName evidence="1">Uncharacterized protein</fullName>
    </submittedName>
</protein>
<dbReference type="EMBL" id="SOBT01000009">
    <property type="protein sequence ID" value="TDU28914.1"/>
    <property type="molecule type" value="Genomic_DNA"/>
</dbReference>